<evidence type="ECO:0000256" key="2">
    <source>
        <dbReference type="ARBA" id="ARBA00022801"/>
    </source>
</evidence>
<keyword evidence="2 5" id="KW-0378">Hydrolase</keyword>
<gene>
    <name evidence="5" type="ORF">ACFQIC_12585</name>
</gene>
<dbReference type="InterPro" id="IPR027461">
    <property type="entry name" value="Carboxypeptidase_A_C_sf"/>
</dbReference>
<sequence>MIPMKLQAGDELRVISPAESMTLINDDTRNLAIKRLEEMGLIVSFSTYAYEDRPSIAQRVSDIHEAFLDPNVKIILTTIGGYNSNQLLSYIDYDLISKKPKIFCGFSDITALANAIYKKTGLVTYSGPHFSTLGMKKGISYTVEHFKNTFFNDVPFTIQTSDLWSDDAWFLDQEKRIFHNHDGYEIINEGHAVGTSIGGNLCTLNLLQGTEFMPPLESAILLLEDDLLSNVQTFDRDLQSLIHQPGFANVKGLIIGRFQEASNVSLDSLKEVIQTKDTLTSIPVIAKASFGHTTPQFTFPIGGKVQLSASNHHVSVRLIEF</sequence>
<accession>A0ABW2EMJ6</accession>
<dbReference type="Pfam" id="PF02016">
    <property type="entry name" value="Peptidase_S66"/>
    <property type="match status" value="1"/>
</dbReference>
<dbReference type="GO" id="GO:0016787">
    <property type="term" value="F:hydrolase activity"/>
    <property type="evidence" value="ECO:0007669"/>
    <property type="project" value="UniProtKB-KW"/>
</dbReference>
<dbReference type="Gene3D" id="3.40.50.10740">
    <property type="entry name" value="Class I glutamine amidotransferase-like"/>
    <property type="match status" value="1"/>
</dbReference>
<dbReference type="PANTHER" id="PTHR30237">
    <property type="entry name" value="MURAMOYLTETRAPEPTIDE CARBOXYPEPTIDASE"/>
    <property type="match status" value="1"/>
</dbReference>
<dbReference type="PANTHER" id="PTHR30237:SF6">
    <property type="entry name" value="CARBOXYPEPTIDASE YOCD-RELATED"/>
    <property type="match status" value="1"/>
</dbReference>
<dbReference type="InterPro" id="IPR040921">
    <property type="entry name" value="Peptidase_S66C"/>
</dbReference>
<evidence type="ECO:0000259" key="3">
    <source>
        <dbReference type="Pfam" id="PF02016"/>
    </source>
</evidence>
<dbReference type="RefSeq" id="WP_204709569.1">
    <property type="nucleotide sequence ID" value="NZ_JBHSZV010000032.1"/>
</dbReference>
<dbReference type="Proteomes" id="UP001596410">
    <property type="component" value="Unassembled WGS sequence"/>
</dbReference>
<dbReference type="CDD" id="cd07062">
    <property type="entry name" value="Peptidase_S66_mccF_like"/>
    <property type="match status" value="1"/>
</dbReference>
<dbReference type="InterPro" id="IPR040449">
    <property type="entry name" value="Peptidase_S66_N"/>
</dbReference>
<reference evidence="6" key="1">
    <citation type="journal article" date="2019" name="Int. J. Syst. Evol. Microbiol.">
        <title>The Global Catalogue of Microorganisms (GCM) 10K type strain sequencing project: providing services to taxonomists for standard genome sequencing and annotation.</title>
        <authorList>
            <consortium name="The Broad Institute Genomics Platform"/>
            <consortium name="The Broad Institute Genome Sequencing Center for Infectious Disease"/>
            <person name="Wu L."/>
            <person name="Ma J."/>
        </authorList>
    </citation>
    <scope>NUCLEOTIDE SEQUENCE [LARGE SCALE GENOMIC DNA]</scope>
    <source>
        <strain evidence="6">CGMCC 4.1621</strain>
    </source>
</reference>
<dbReference type="InterPro" id="IPR027478">
    <property type="entry name" value="LdcA_N"/>
</dbReference>
<dbReference type="SUPFAM" id="SSF52317">
    <property type="entry name" value="Class I glutamine amidotransferase-like"/>
    <property type="match status" value="1"/>
</dbReference>
<evidence type="ECO:0000313" key="5">
    <source>
        <dbReference type="EMBL" id="MFC7062691.1"/>
    </source>
</evidence>
<comment type="similarity">
    <text evidence="1">Belongs to the peptidase S66 family.</text>
</comment>
<protein>
    <submittedName>
        <fullName evidence="5">S66 peptidase family protein</fullName>
        <ecNumber evidence="5">3.4.-.-</ecNumber>
    </submittedName>
</protein>
<dbReference type="Gene3D" id="3.50.30.60">
    <property type="entry name" value="LD-carboxypeptidase A C-terminal domain-like"/>
    <property type="match status" value="1"/>
</dbReference>
<evidence type="ECO:0000259" key="4">
    <source>
        <dbReference type="Pfam" id="PF17676"/>
    </source>
</evidence>
<proteinExistence type="inferred from homology"/>
<dbReference type="PIRSF" id="PIRSF028757">
    <property type="entry name" value="LD-carboxypeptidase"/>
    <property type="match status" value="1"/>
</dbReference>
<feature type="domain" description="LD-carboxypeptidase C-terminal" evidence="4">
    <location>
        <begin position="194"/>
        <end position="307"/>
    </location>
</feature>
<dbReference type="EMBL" id="JBHSZV010000032">
    <property type="protein sequence ID" value="MFC7062691.1"/>
    <property type="molecule type" value="Genomic_DNA"/>
</dbReference>
<keyword evidence="6" id="KW-1185">Reference proteome</keyword>
<dbReference type="Pfam" id="PF17676">
    <property type="entry name" value="Peptidase_S66C"/>
    <property type="match status" value="1"/>
</dbReference>
<dbReference type="InterPro" id="IPR003507">
    <property type="entry name" value="S66_fam"/>
</dbReference>
<dbReference type="SUPFAM" id="SSF141986">
    <property type="entry name" value="LD-carboxypeptidase A C-terminal domain-like"/>
    <property type="match status" value="1"/>
</dbReference>
<feature type="domain" description="LD-carboxypeptidase N-terminal" evidence="3">
    <location>
        <begin position="13"/>
        <end position="127"/>
    </location>
</feature>
<evidence type="ECO:0000313" key="6">
    <source>
        <dbReference type="Proteomes" id="UP001596410"/>
    </source>
</evidence>
<evidence type="ECO:0000256" key="1">
    <source>
        <dbReference type="ARBA" id="ARBA00010233"/>
    </source>
</evidence>
<comment type="caution">
    <text evidence="5">The sequence shown here is derived from an EMBL/GenBank/DDBJ whole genome shotgun (WGS) entry which is preliminary data.</text>
</comment>
<name>A0ABW2EMJ6_9BACI</name>
<dbReference type="EC" id="3.4.-.-" evidence="5"/>
<dbReference type="InterPro" id="IPR029062">
    <property type="entry name" value="Class_I_gatase-like"/>
</dbReference>
<organism evidence="5 6">
    <name type="scientific">Halobacillus seohaensis</name>
    <dbReference type="NCBI Taxonomy" id="447421"/>
    <lineage>
        <taxon>Bacteria</taxon>
        <taxon>Bacillati</taxon>
        <taxon>Bacillota</taxon>
        <taxon>Bacilli</taxon>
        <taxon>Bacillales</taxon>
        <taxon>Bacillaceae</taxon>
        <taxon>Halobacillus</taxon>
    </lineage>
</organism>